<evidence type="ECO:0000313" key="2">
    <source>
        <dbReference type="EMBL" id="EMD93092.1"/>
    </source>
</evidence>
<dbReference type="EMBL" id="KB445574">
    <property type="protein sequence ID" value="EMD93092.1"/>
    <property type="molecule type" value="Genomic_DNA"/>
</dbReference>
<feature type="signal peptide" evidence="1">
    <location>
        <begin position="1"/>
        <end position="21"/>
    </location>
</feature>
<feature type="chain" id="PRO_5004028079" evidence="1">
    <location>
        <begin position="22"/>
        <end position="321"/>
    </location>
</feature>
<gene>
    <name evidence="2" type="ORF">COCHEDRAFT_1223769</name>
</gene>
<evidence type="ECO:0000256" key="1">
    <source>
        <dbReference type="SAM" id="SignalP"/>
    </source>
</evidence>
<protein>
    <submittedName>
        <fullName evidence="2">Uncharacterized protein</fullName>
    </submittedName>
</protein>
<reference evidence="2 3" key="1">
    <citation type="journal article" date="2012" name="PLoS Pathog.">
        <title>Diverse lifestyles and strategies of plant pathogenesis encoded in the genomes of eighteen Dothideomycetes fungi.</title>
        <authorList>
            <person name="Ohm R.A."/>
            <person name="Feau N."/>
            <person name="Henrissat B."/>
            <person name="Schoch C.L."/>
            <person name="Horwitz B.A."/>
            <person name="Barry K.W."/>
            <person name="Condon B.J."/>
            <person name="Copeland A.C."/>
            <person name="Dhillon B."/>
            <person name="Glaser F."/>
            <person name="Hesse C.N."/>
            <person name="Kosti I."/>
            <person name="LaButti K."/>
            <person name="Lindquist E.A."/>
            <person name="Lucas S."/>
            <person name="Salamov A.A."/>
            <person name="Bradshaw R.E."/>
            <person name="Ciuffetti L."/>
            <person name="Hamelin R.C."/>
            <person name="Kema G.H.J."/>
            <person name="Lawrence C."/>
            <person name="Scott J.A."/>
            <person name="Spatafora J.W."/>
            <person name="Turgeon B.G."/>
            <person name="de Wit P.J.G.M."/>
            <person name="Zhong S."/>
            <person name="Goodwin S.B."/>
            <person name="Grigoriev I.V."/>
        </authorList>
    </citation>
    <scope>NUCLEOTIDE SEQUENCE [LARGE SCALE GENOMIC DNA]</scope>
    <source>
        <strain evidence="3">C5 / ATCC 48332 / race O</strain>
    </source>
</reference>
<keyword evidence="3" id="KW-1185">Reference proteome</keyword>
<keyword evidence="1" id="KW-0732">Signal</keyword>
<reference evidence="3" key="2">
    <citation type="journal article" date="2013" name="PLoS Genet.">
        <title>Comparative genome structure, secondary metabolite, and effector coding capacity across Cochliobolus pathogens.</title>
        <authorList>
            <person name="Condon B.J."/>
            <person name="Leng Y."/>
            <person name="Wu D."/>
            <person name="Bushley K.E."/>
            <person name="Ohm R.A."/>
            <person name="Otillar R."/>
            <person name="Martin J."/>
            <person name="Schackwitz W."/>
            <person name="Grimwood J."/>
            <person name="MohdZainudin N."/>
            <person name="Xue C."/>
            <person name="Wang R."/>
            <person name="Manning V.A."/>
            <person name="Dhillon B."/>
            <person name="Tu Z.J."/>
            <person name="Steffenson B.J."/>
            <person name="Salamov A."/>
            <person name="Sun H."/>
            <person name="Lowry S."/>
            <person name="LaButti K."/>
            <person name="Han J."/>
            <person name="Copeland A."/>
            <person name="Lindquist E."/>
            <person name="Barry K."/>
            <person name="Schmutz J."/>
            <person name="Baker S.E."/>
            <person name="Ciuffetti L.M."/>
            <person name="Grigoriev I.V."/>
            <person name="Zhong S."/>
            <person name="Turgeon B.G."/>
        </authorList>
    </citation>
    <scope>NUCLEOTIDE SEQUENCE [LARGE SCALE GENOMIC DNA]</scope>
    <source>
        <strain evidence="3">C5 / ATCC 48332 / race O</strain>
    </source>
</reference>
<sequence>MTKTSSLVSLLFLCLPGLVTCDDIETPQGNISIAILQQLQSAYGVAINQKEQESLFLTLPLVAPNDKDLVAVGNISTANATPFQSRSENFAFFMSITARKPEIDECVFYTSGLSNTAVNFVRRHNAIGGRSRLTTIWEIWGDRWMPQLTDQRWDNDMRCIVQVNVWPGRRNTVRQQYFERMSDTMAYMCGGKAAIMDRNIRRGRTGRVKQSSIWNQVEFPRLKMSGTDKWTDATGRNRVITRVDAIGENIQTIPDTLIWWKSWWYRGGPDWPNEFTKPFKKRALDGNETDHETLIENEAIDKREVGDTSIFDEGGALEVNW</sequence>
<proteinExistence type="predicted"/>
<dbReference type="Proteomes" id="UP000016936">
    <property type="component" value="Unassembled WGS sequence"/>
</dbReference>
<dbReference type="HOGENOM" id="CLU_866012_0_0_1"/>
<evidence type="ECO:0000313" key="3">
    <source>
        <dbReference type="Proteomes" id="UP000016936"/>
    </source>
</evidence>
<dbReference type="STRING" id="701091.M2UZD8"/>
<dbReference type="AlphaFoldDB" id="M2UZD8"/>
<name>M2UZD8_COCH5</name>
<accession>M2UZD8</accession>
<organism evidence="2 3">
    <name type="scientific">Cochliobolus heterostrophus (strain C5 / ATCC 48332 / race O)</name>
    <name type="common">Southern corn leaf blight fungus</name>
    <name type="synonym">Bipolaris maydis</name>
    <dbReference type="NCBI Taxonomy" id="701091"/>
    <lineage>
        <taxon>Eukaryota</taxon>
        <taxon>Fungi</taxon>
        <taxon>Dikarya</taxon>
        <taxon>Ascomycota</taxon>
        <taxon>Pezizomycotina</taxon>
        <taxon>Dothideomycetes</taxon>
        <taxon>Pleosporomycetidae</taxon>
        <taxon>Pleosporales</taxon>
        <taxon>Pleosporineae</taxon>
        <taxon>Pleosporaceae</taxon>
        <taxon>Bipolaris</taxon>
    </lineage>
</organism>